<keyword evidence="3" id="KW-1185">Reference proteome</keyword>
<name>A0A5C6V9K5_9BACI</name>
<evidence type="ECO:0000313" key="3">
    <source>
        <dbReference type="Proteomes" id="UP000321363"/>
    </source>
</evidence>
<feature type="transmembrane region" description="Helical" evidence="1">
    <location>
        <begin position="179"/>
        <end position="200"/>
    </location>
</feature>
<reference evidence="2 3" key="1">
    <citation type="journal article" date="2005" name="Int. J. Syst. Evol. Microbiol.">
        <title>Bacillus litoralis sp. nov., isolated from a tidal flat of the Yellow Sea in Korea.</title>
        <authorList>
            <person name="Yoon J.H."/>
            <person name="Oh T.K."/>
        </authorList>
    </citation>
    <scope>NUCLEOTIDE SEQUENCE [LARGE SCALE GENOMIC DNA]</scope>
    <source>
        <strain evidence="2 3">SW-211</strain>
    </source>
</reference>
<comment type="caution">
    <text evidence="2">The sequence shown here is derived from an EMBL/GenBank/DDBJ whole genome shotgun (WGS) entry which is preliminary data.</text>
</comment>
<feature type="transmembrane region" description="Helical" evidence="1">
    <location>
        <begin position="236"/>
        <end position="252"/>
    </location>
</feature>
<evidence type="ECO:0000313" key="2">
    <source>
        <dbReference type="EMBL" id="TXC82182.1"/>
    </source>
</evidence>
<feature type="transmembrane region" description="Helical" evidence="1">
    <location>
        <begin position="212"/>
        <end position="230"/>
    </location>
</feature>
<feature type="transmembrane region" description="Helical" evidence="1">
    <location>
        <begin position="83"/>
        <end position="108"/>
    </location>
</feature>
<evidence type="ECO:0000256" key="1">
    <source>
        <dbReference type="SAM" id="Phobius"/>
    </source>
</evidence>
<dbReference type="AlphaFoldDB" id="A0A5C6V9K5"/>
<keyword evidence="1" id="KW-1133">Transmembrane helix</keyword>
<keyword evidence="1" id="KW-0472">Membrane</keyword>
<dbReference type="OrthoDB" id="1118890at2"/>
<keyword evidence="1" id="KW-0812">Transmembrane</keyword>
<gene>
    <name evidence="2" type="ORF">FS935_21015</name>
</gene>
<organism evidence="2 3">
    <name type="scientific">Metabacillus litoralis</name>
    <dbReference type="NCBI Taxonomy" id="152268"/>
    <lineage>
        <taxon>Bacteria</taxon>
        <taxon>Bacillati</taxon>
        <taxon>Bacillota</taxon>
        <taxon>Bacilli</taxon>
        <taxon>Bacillales</taxon>
        <taxon>Bacillaceae</taxon>
        <taxon>Metabacillus</taxon>
    </lineage>
</organism>
<dbReference type="EMBL" id="VOQF01000021">
    <property type="protein sequence ID" value="TXC82182.1"/>
    <property type="molecule type" value="Genomic_DNA"/>
</dbReference>
<feature type="transmembrane region" description="Helical" evidence="1">
    <location>
        <begin position="12"/>
        <end position="33"/>
    </location>
</feature>
<feature type="transmembrane region" description="Helical" evidence="1">
    <location>
        <begin position="45"/>
        <end position="71"/>
    </location>
</feature>
<protein>
    <recommendedName>
        <fullName evidence="4">O-antigen ligase family protein</fullName>
    </recommendedName>
</protein>
<accession>A0A5C6V9K5</accession>
<sequence>MLRSQGIGGYELVYSLVFLCIILFFILVNLKLIKKSMIGPSSVVFILFFLTIIFANYFTALLILTLAFATITLMKKWNMLVKFFLIVLGFIVLVFSKDILILITNWFISFLGNGSTVDKLLILQSNILGYGGVDNVALNRAMTIETSWHAFLQSPIFGIVIDSIEQTGGFLSGFGQHSYIMDTFALYGLFIGILNIYILTQPFLVRMERGNVLVGLNFSVLMSTLILFFMNNATPSIGFAIYFIYPFFYNWLSTIQLTKVQ</sequence>
<proteinExistence type="predicted"/>
<dbReference type="Proteomes" id="UP000321363">
    <property type="component" value="Unassembled WGS sequence"/>
</dbReference>
<evidence type="ECO:0008006" key="4">
    <source>
        <dbReference type="Google" id="ProtNLM"/>
    </source>
</evidence>